<organism evidence="4">
    <name type="scientific">Neobacillus citreus</name>
    <dbReference type="NCBI Taxonomy" id="2833578"/>
    <lineage>
        <taxon>Bacteria</taxon>
        <taxon>Bacillati</taxon>
        <taxon>Bacillota</taxon>
        <taxon>Bacilli</taxon>
        <taxon>Bacillales</taxon>
        <taxon>Bacillaceae</taxon>
        <taxon>Neobacillus</taxon>
    </lineage>
</organism>
<dbReference type="Pfam" id="PF00437">
    <property type="entry name" value="T2SSE"/>
    <property type="match status" value="1"/>
</dbReference>
<evidence type="ECO:0000256" key="1">
    <source>
        <dbReference type="ARBA" id="ARBA00006611"/>
    </source>
</evidence>
<dbReference type="GO" id="GO:0016887">
    <property type="term" value="F:ATP hydrolysis activity"/>
    <property type="evidence" value="ECO:0007669"/>
    <property type="project" value="InterPro"/>
</dbReference>
<evidence type="ECO:0000259" key="3">
    <source>
        <dbReference type="Pfam" id="PF00437"/>
    </source>
</evidence>
<dbReference type="CDD" id="cd01130">
    <property type="entry name" value="VirB11-like_ATPase"/>
    <property type="match status" value="1"/>
</dbReference>
<name>A0A942T8T8_9BACI</name>
<gene>
    <name evidence="4" type="ORF">KHB02_37750</name>
</gene>
<sequence>MPPLLFVALSAGGTAFTGHGGARSIRVPVPKRGQTGPCRRIDQGSRPHESSRPRRRPPERRSSLFALRCVAGTARGTAPRFGVQNGALVPSVAVLHSPLRADVGCVGSCLPSPDMHRHRADRPDPGLPFLPGAHRPRRARALAAAEFEELAGLVADAAVTDVLVVGGRGTWVDRGDGLEPVDPVLPEPRARHLASALVARGGRHVDETTPCADVRHGDGIRVHVVLAPVSVNGTSIAVRLPRPDRPTLEGLERTGTFEQVPRAVVESLVRDRRSVLVTGGTGSGKTTLLAALLAAVPPGERIVTVEDVAELRVDHPHVVPLEARQANAEGAGALGLEQLVRESLRMRPDRIVVGECRGAEVRELMSALNTGHDGGAGTLHANGLADVPARLEALGALAGLDPGALARQAVSAFDSVLHVERRGGVRRLVAVGALRSGADGRLDVRRVHPAG</sequence>
<dbReference type="NCBIfam" id="TIGR03819">
    <property type="entry name" value="heli_sec_ATPase"/>
    <property type="match status" value="1"/>
</dbReference>
<dbReference type="EMBL" id="JAGYPE010000008">
    <property type="protein sequence ID" value="MBS4187121.1"/>
    <property type="molecule type" value="Genomic_DNA"/>
</dbReference>
<accession>A0A942T8T8</accession>
<dbReference type="SUPFAM" id="SSF52540">
    <property type="entry name" value="P-loop containing nucleoside triphosphate hydrolases"/>
    <property type="match status" value="1"/>
</dbReference>
<reference evidence="4" key="1">
    <citation type="submission" date="2021-05" db="EMBL/GenBank/DDBJ databases">
        <title>Novel Bacillus species.</title>
        <authorList>
            <person name="Liu G."/>
        </authorList>
    </citation>
    <scope>NUCLEOTIDE SEQUENCE</scope>
    <source>
        <strain evidence="4">FJAT-50051</strain>
    </source>
</reference>
<comment type="similarity">
    <text evidence="1">Belongs to the GSP E family.</text>
</comment>
<dbReference type="InterPro" id="IPR022399">
    <property type="entry name" value="TadA-like_ATPase"/>
</dbReference>
<dbReference type="Gene3D" id="3.30.450.90">
    <property type="match status" value="1"/>
</dbReference>
<proteinExistence type="inferred from homology"/>
<dbReference type="AlphaFoldDB" id="A0A942T8T8"/>
<comment type="caution">
    <text evidence="4">The sequence shown here is derived from an EMBL/GenBank/DDBJ whole genome shotgun (WGS) entry which is preliminary data.</text>
</comment>
<feature type="compositionally biased region" description="Basic and acidic residues" evidence="2">
    <location>
        <begin position="39"/>
        <end position="52"/>
    </location>
</feature>
<feature type="region of interest" description="Disordered" evidence="2">
    <location>
        <begin position="19"/>
        <end position="62"/>
    </location>
</feature>
<protein>
    <submittedName>
        <fullName evidence="4">TadA family conjugal transfer-associated ATPase</fullName>
    </submittedName>
</protein>
<dbReference type="PANTHER" id="PTHR30486">
    <property type="entry name" value="TWITCHING MOTILITY PROTEIN PILT"/>
    <property type="match status" value="1"/>
</dbReference>
<dbReference type="PANTHER" id="PTHR30486:SF6">
    <property type="entry name" value="TYPE IV PILUS RETRACTATION ATPASE PILT"/>
    <property type="match status" value="1"/>
</dbReference>
<evidence type="ECO:0000313" key="4">
    <source>
        <dbReference type="EMBL" id="MBS4187121.1"/>
    </source>
</evidence>
<feature type="domain" description="Bacterial type II secretion system protein E" evidence="3">
    <location>
        <begin position="182"/>
        <end position="398"/>
    </location>
</feature>
<evidence type="ECO:0000256" key="2">
    <source>
        <dbReference type="SAM" id="MobiDB-lite"/>
    </source>
</evidence>
<dbReference type="InterPro" id="IPR001482">
    <property type="entry name" value="T2SS/T4SS_dom"/>
</dbReference>
<dbReference type="InterPro" id="IPR050921">
    <property type="entry name" value="T4SS_GSP_E_ATPase"/>
</dbReference>
<dbReference type="InterPro" id="IPR027417">
    <property type="entry name" value="P-loop_NTPase"/>
</dbReference>
<dbReference type="Gene3D" id="3.40.50.300">
    <property type="entry name" value="P-loop containing nucleotide triphosphate hydrolases"/>
    <property type="match status" value="1"/>
</dbReference>